<dbReference type="InterPro" id="IPR011042">
    <property type="entry name" value="6-blade_b-propeller_TolB-like"/>
</dbReference>
<dbReference type="OrthoDB" id="241638at2"/>
<dbReference type="EMBL" id="CP012040">
    <property type="protein sequence ID" value="AKP53350.1"/>
    <property type="molecule type" value="Genomic_DNA"/>
</dbReference>
<dbReference type="KEGG" id="camu:CA2015_3990"/>
<dbReference type="Proteomes" id="UP000036520">
    <property type="component" value="Chromosome"/>
</dbReference>
<dbReference type="RefSeq" id="WP_084011916.1">
    <property type="nucleotide sequence ID" value="NZ_CP012040.1"/>
</dbReference>
<evidence type="ECO:0000259" key="2">
    <source>
        <dbReference type="Pfam" id="PF08450"/>
    </source>
</evidence>
<dbReference type="SUPFAM" id="SSF63829">
    <property type="entry name" value="Calcium-dependent phosphotriesterase"/>
    <property type="match status" value="1"/>
</dbReference>
<dbReference type="InterPro" id="IPR013658">
    <property type="entry name" value="SGL"/>
</dbReference>
<proteinExistence type="predicted"/>
<evidence type="ECO:0000313" key="3">
    <source>
        <dbReference type="EMBL" id="AKP53350.1"/>
    </source>
</evidence>
<dbReference type="PANTHER" id="PTHR47572:SF4">
    <property type="entry name" value="LACTONASE DRP35"/>
    <property type="match status" value="1"/>
</dbReference>
<dbReference type="PANTHER" id="PTHR47572">
    <property type="entry name" value="LIPOPROTEIN-RELATED"/>
    <property type="match status" value="1"/>
</dbReference>
<dbReference type="PROSITE" id="PS51257">
    <property type="entry name" value="PROKAR_LIPOPROTEIN"/>
    <property type="match status" value="1"/>
</dbReference>
<feature type="domain" description="SMP-30/Gluconolactonase/LRE-like region" evidence="2">
    <location>
        <begin position="63"/>
        <end position="330"/>
    </location>
</feature>
<evidence type="ECO:0000313" key="4">
    <source>
        <dbReference type="Proteomes" id="UP000036520"/>
    </source>
</evidence>
<dbReference type="Pfam" id="PF08450">
    <property type="entry name" value="SGL"/>
    <property type="match status" value="1"/>
</dbReference>
<keyword evidence="4" id="KW-1185">Reference proteome</keyword>
<dbReference type="Gene3D" id="2.120.10.30">
    <property type="entry name" value="TolB, C-terminal domain"/>
    <property type="match status" value="1"/>
</dbReference>
<keyword evidence="1" id="KW-0378">Hydrolase</keyword>
<dbReference type="AlphaFoldDB" id="A0A0H4PJX0"/>
<reference evidence="3 4" key="1">
    <citation type="submission" date="2015-07" db="EMBL/GenBank/DDBJ databases">
        <authorList>
            <person name="Kim K.M."/>
        </authorList>
    </citation>
    <scope>NUCLEOTIDE SEQUENCE [LARGE SCALE GENOMIC DNA]</scope>
    <source>
        <strain evidence="3 4">KCTC 12363</strain>
    </source>
</reference>
<protein>
    <submittedName>
        <fullName evidence="3">SMP-30/Gluconolaconase/LRE-like region-containing protein</fullName>
    </submittedName>
</protein>
<name>A0A0H4PJX0_9BACT</name>
<accession>A0A0H4PJX0</accession>
<dbReference type="InterPro" id="IPR051262">
    <property type="entry name" value="SMP-30/CGR1_Lactonase"/>
</dbReference>
<dbReference type="PATRIC" id="fig|320787.5.peg.4371"/>
<dbReference type="STRING" id="320787.CA2015_3990"/>
<sequence>MKALLNSSFFFISTLVLLSCSEKKTEDDNNAYLPIEVIRENDALNEIIAPGIKARIIGSGYEWTEGPLWLEKEQMLLFSEIPANNVHSWKEGGEPELYLHPAGLTSNDTRGGEVGSNGLLLDPNGNLVLCQHGDRRLARMNAPIDAPEPNYETVIGDFEGKPFNSPNDAIYDSQGNLYLTDPAYGLEFRMEDPKKAIDFQGVYRYTKEGQLELLLDSISRPNGIALTQDEKHLLIANSDPEKPYWYIYELDGENGLKNGKVFYDASSVQANEPGLPDGLKIKKDGTVIASGPGGLWIFDSNGLLLGRLKLDELVSNVALNENEDLLFLTADSYVLSIPLK</sequence>
<dbReference type="GO" id="GO:0016787">
    <property type="term" value="F:hydrolase activity"/>
    <property type="evidence" value="ECO:0007669"/>
    <property type="project" value="UniProtKB-KW"/>
</dbReference>
<evidence type="ECO:0000256" key="1">
    <source>
        <dbReference type="ARBA" id="ARBA00022801"/>
    </source>
</evidence>
<gene>
    <name evidence="3" type="ORF">CA2015_3990</name>
</gene>
<organism evidence="3 4">
    <name type="scientific">Cyclobacterium amurskyense</name>
    <dbReference type="NCBI Taxonomy" id="320787"/>
    <lineage>
        <taxon>Bacteria</taxon>
        <taxon>Pseudomonadati</taxon>
        <taxon>Bacteroidota</taxon>
        <taxon>Cytophagia</taxon>
        <taxon>Cytophagales</taxon>
        <taxon>Cyclobacteriaceae</taxon>
        <taxon>Cyclobacterium</taxon>
    </lineage>
</organism>